<dbReference type="InterPro" id="IPR027417">
    <property type="entry name" value="P-loop_NTPase"/>
</dbReference>
<evidence type="ECO:0000313" key="2">
    <source>
        <dbReference type="Proteomes" id="UP000233469"/>
    </source>
</evidence>
<sequence>QPGASEPPKKRRRIDADDVNDEELNKFWRALKDASHKQYLRLSGSTRFLGKEHGFSALKIRKCYRDLLSVVFDDSINKLRITGNPGIGKTFFGYYLLYQLALKDATVVYDNFNEIDPIVFEGGKGAFTSDSVSIKSILKNKAVWYIVDGKEAKDVNAKTILICSPKRKHYKRFDKYHNGVVTIRYMPIWNWKEIKNCRKMLYDDKVTLELAKDLFSKWGGIPRYVLERANDETHQSKLIDAIKGCKVKIFDDIGEKCIERSETSHMIAHIDVNPSYKEVILRFASNYVRERVTDKLETSIRARLLEKTKAGTGNSLLGSVFEYIAHRTLWNGGKFDVRPLDKYEDNNNYDSDAIVNLPKQDLPLYFHKTRIDVIEDGVYYQPQESNFPSVDSIIAPNKVFQMTIAKRHSIKMNGLKILYDKFGGESADHLIYYYFVVPEHIYDDYKTQNIANSDGVDAQIIPGWIDDRIFQYVLKIKL</sequence>
<feature type="non-terminal residue" evidence="1">
    <location>
        <position position="1"/>
    </location>
</feature>
<name>A0A2N1M916_9GLOM</name>
<dbReference type="Proteomes" id="UP000233469">
    <property type="component" value="Unassembled WGS sequence"/>
</dbReference>
<dbReference type="VEuPathDB" id="FungiDB:RhiirA1_503530"/>
<evidence type="ECO:0008006" key="3">
    <source>
        <dbReference type="Google" id="ProtNLM"/>
    </source>
</evidence>
<evidence type="ECO:0000313" key="1">
    <source>
        <dbReference type="EMBL" id="PKK58121.1"/>
    </source>
</evidence>
<organism evidence="1 2">
    <name type="scientific">Rhizophagus irregularis</name>
    <dbReference type="NCBI Taxonomy" id="588596"/>
    <lineage>
        <taxon>Eukaryota</taxon>
        <taxon>Fungi</taxon>
        <taxon>Fungi incertae sedis</taxon>
        <taxon>Mucoromycota</taxon>
        <taxon>Glomeromycotina</taxon>
        <taxon>Glomeromycetes</taxon>
        <taxon>Glomerales</taxon>
        <taxon>Glomeraceae</taxon>
        <taxon>Rhizophagus</taxon>
    </lineage>
</organism>
<dbReference type="VEuPathDB" id="FungiDB:RhiirFUN_025741"/>
<proteinExistence type="predicted"/>
<accession>A0A2N1M916</accession>
<dbReference type="VEuPathDB" id="FungiDB:FUN_022283"/>
<dbReference type="PANTHER" id="PTHR33129">
    <property type="entry name" value="PROTEIN KINASE DOMAIN-CONTAINING PROTEIN-RELATED"/>
    <property type="match status" value="1"/>
</dbReference>
<dbReference type="VEuPathDB" id="FungiDB:FUN_022284"/>
<reference evidence="1 2" key="1">
    <citation type="submission" date="2016-04" db="EMBL/GenBank/DDBJ databases">
        <title>Genome analyses suggest a sexual origin of heterokaryosis in a supposedly ancient asexual fungus.</title>
        <authorList>
            <person name="Ropars J."/>
            <person name="Sedzielewska K."/>
            <person name="Noel J."/>
            <person name="Charron P."/>
            <person name="Farinelli L."/>
            <person name="Marton T."/>
            <person name="Kruger M."/>
            <person name="Pelin A."/>
            <person name="Brachmann A."/>
            <person name="Corradi N."/>
        </authorList>
    </citation>
    <scope>NUCLEOTIDE SEQUENCE [LARGE SCALE GENOMIC DNA]</scope>
    <source>
        <strain evidence="1 2">C2</strain>
    </source>
</reference>
<gene>
    <name evidence="1" type="ORF">RhiirC2_796830</name>
</gene>
<protein>
    <recommendedName>
        <fullName evidence="3">Crinkler family protein</fullName>
    </recommendedName>
</protein>
<dbReference type="SUPFAM" id="SSF52540">
    <property type="entry name" value="P-loop containing nucleoside triphosphate hydrolases"/>
    <property type="match status" value="1"/>
</dbReference>
<dbReference type="AlphaFoldDB" id="A0A2N1M916"/>
<dbReference type="InterPro" id="IPR052980">
    <property type="entry name" value="Crinkler_effector"/>
</dbReference>
<dbReference type="EMBL" id="LLXL01003825">
    <property type="protein sequence ID" value="PKK58121.1"/>
    <property type="molecule type" value="Genomic_DNA"/>
</dbReference>
<comment type="caution">
    <text evidence="1">The sequence shown here is derived from an EMBL/GenBank/DDBJ whole genome shotgun (WGS) entry which is preliminary data.</text>
</comment>
<dbReference type="PANTHER" id="PTHR33129:SF1">
    <property type="entry name" value="ATP-BINDING PROTEIN"/>
    <property type="match status" value="1"/>
</dbReference>
<reference evidence="1 2" key="2">
    <citation type="submission" date="2017-10" db="EMBL/GenBank/DDBJ databases">
        <title>Extensive intraspecific genome diversity in a model arbuscular mycorrhizal fungus.</title>
        <authorList>
            <person name="Chen E.C.H."/>
            <person name="Morin E."/>
            <person name="Baudet D."/>
            <person name="Noel J."/>
            <person name="Ndikumana S."/>
            <person name="Charron P."/>
            <person name="St-Onge C."/>
            <person name="Giorgi J."/>
            <person name="Grigoriev I.V."/>
            <person name="Roux C."/>
            <person name="Martin F.M."/>
            <person name="Corradi N."/>
        </authorList>
    </citation>
    <scope>NUCLEOTIDE SEQUENCE [LARGE SCALE GENOMIC DNA]</scope>
    <source>
        <strain evidence="1 2">C2</strain>
    </source>
</reference>